<dbReference type="InterPro" id="IPR015943">
    <property type="entry name" value="WD40/YVTN_repeat-like_dom_sf"/>
</dbReference>
<feature type="compositionally biased region" description="Basic and acidic residues" evidence="14">
    <location>
        <begin position="1361"/>
        <end position="1371"/>
    </location>
</feature>
<dbReference type="FunFam" id="2.60.40.10:FF:000131">
    <property type="entry name" value="Plexin A2"/>
    <property type="match status" value="1"/>
</dbReference>
<evidence type="ECO:0000256" key="12">
    <source>
        <dbReference type="ARBA" id="ARBA00023180"/>
    </source>
</evidence>
<dbReference type="Pfam" id="PF24317">
    <property type="entry name" value="PSI_Plexin-B"/>
    <property type="match status" value="1"/>
</dbReference>
<dbReference type="InterPro" id="IPR002909">
    <property type="entry name" value="IPT_dom"/>
</dbReference>
<dbReference type="InterPro" id="IPR036352">
    <property type="entry name" value="Semap_dom_sf"/>
</dbReference>
<evidence type="ECO:0000256" key="2">
    <source>
        <dbReference type="ARBA" id="ARBA00010297"/>
    </source>
</evidence>
<dbReference type="FunFam" id="2.60.40.10:FF:000203">
    <property type="entry name" value="Plexin B2"/>
    <property type="match status" value="1"/>
</dbReference>
<dbReference type="Pfam" id="PF01833">
    <property type="entry name" value="TIG"/>
    <property type="match status" value="3"/>
</dbReference>
<dbReference type="InterPro" id="IPR031148">
    <property type="entry name" value="Plexin"/>
</dbReference>
<evidence type="ECO:0000313" key="19">
    <source>
        <dbReference type="Proteomes" id="UP000827986"/>
    </source>
</evidence>
<dbReference type="SMART" id="SM00630">
    <property type="entry name" value="Sema"/>
    <property type="match status" value="1"/>
</dbReference>
<dbReference type="PANTHER" id="PTHR22625">
    <property type="entry name" value="PLEXIN"/>
    <property type="match status" value="1"/>
</dbReference>
<dbReference type="InterPro" id="IPR041019">
    <property type="entry name" value="TIG1_plexin"/>
</dbReference>
<dbReference type="GO" id="GO:0030334">
    <property type="term" value="P:regulation of cell migration"/>
    <property type="evidence" value="ECO:0007669"/>
    <property type="project" value="TreeGrafter"/>
</dbReference>
<comment type="subcellular location">
    <subcellularLocation>
        <location evidence="1">Cell membrane</location>
        <topology evidence="1">Single-pass type I membrane protein</topology>
    </subcellularLocation>
</comment>
<comment type="similarity">
    <text evidence="2">Belongs to the plexin family.</text>
</comment>
<dbReference type="GO" id="GO:0007162">
    <property type="term" value="P:negative regulation of cell adhesion"/>
    <property type="evidence" value="ECO:0007669"/>
    <property type="project" value="TreeGrafter"/>
</dbReference>
<dbReference type="SUPFAM" id="SSF103575">
    <property type="entry name" value="Plexin repeat"/>
    <property type="match status" value="1"/>
</dbReference>
<dbReference type="Gene3D" id="2.130.10.10">
    <property type="entry name" value="YVTN repeat-like/Quinoprotein amine dehydrogenase"/>
    <property type="match status" value="1"/>
</dbReference>
<evidence type="ECO:0000256" key="16">
    <source>
        <dbReference type="SAM" id="SignalP"/>
    </source>
</evidence>
<evidence type="ECO:0000256" key="5">
    <source>
        <dbReference type="ARBA" id="ARBA00022692"/>
    </source>
</evidence>
<dbReference type="FunFam" id="2.60.40.10:FF:000705">
    <property type="entry name" value="Plexin B1"/>
    <property type="match status" value="1"/>
</dbReference>
<evidence type="ECO:0000256" key="14">
    <source>
        <dbReference type="SAM" id="MobiDB-lite"/>
    </source>
</evidence>
<dbReference type="Pfam" id="PF18020">
    <property type="entry name" value="TIG_2"/>
    <property type="match status" value="1"/>
</dbReference>
<feature type="region of interest" description="Disordered" evidence="14">
    <location>
        <begin position="1329"/>
        <end position="1371"/>
    </location>
</feature>
<dbReference type="Pfam" id="PF24479">
    <property type="entry name" value="PSI_PlexinA-B"/>
    <property type="match status" value="1"/>
</dbReference>
<dbReference type="InterPro" id="IPR002165">
    <property type="entry name" value="Plexin_repeat"/>
</dbReference>
<evidence type="ECO:0000256" key="3">
    <source>
        <dbReference type="ARBA" id="ARBA00022475"/>
    </source>
</evidence>
<evidence type="ECO:0000256" key="1">
    <source>
        <dbReference type="ARBA" id="ARBA00004251"/>
    </source>
</evidence>
<keyword evidence="6 16" id="KW-0732">Signal</keyword>
<proteinExistence type="inferred from homology"/>
<feature type="domain" description="Sema" evidence="17">
    <location>
        <begin position="9"/>
        <end position="464"/>
    </location>
</feature>
<evidence type="ECO:0000259" key="17">
    <source>
        <dbReference type="PROSITE" id="PS51004"/>
    </source>
</evidence>
<dbReference type="Pfam" id="PF01403">
    <property type="entry name" value="Sema"/>
    <property type="match status" value="1"/>
</dbReference>
<evidence type="ECO:0000256" key="6">
    <source>
        <dbReference type="ARBA" id="ARBA00022729"/>
    </source>
</evidence>
<dbReference type="InterPro" id="IPR041362">
    <property type="entry name" value="TIG2_plexin"/>
</dbReference>
<dbReference type="GO" id="GO:0050772">
    <property type="term" value="P:positive regulation of axonogenesis"/>
    <property type="evidence" value="ECO:0007669"/>
    <property type="project" value="TreeGrafter"/>
</dbReference>
<dbReference type="Proteomes" id="UP000827986">
    <property type="component" value="Unassembled WGS sequence"/>
</dbReference>
<evidence type="ECO:0000256" key="7">
    <source>
        <dbReference type="ARBA" id="ARBA00022737"/>
    </source>
</evidence>
<keyword evidence="8 15" id="KW-1133">Transmembrane helix</keyword>
<dbReference type="SMART" id="SM00423">
    <property type="entry name" value="PSI"/>
    <property type="match status" value="3"/>
</dbReference>
<gene>
    <name evidence="18" type="ORF">KIL84_009468</name>
</gene>
<dbReference type="SUPFAM" id="SSF81296">
    <property type="entry name" value="E set domains"/>
    <property type="match status" value="3"/>
</dbReference>
<evidence type="ECO:0000256" key="4">
    <source>
        <dbReference type="ARBA" id="ARBA00022553"/>
    </source>
</evidence>
<keyword evidence="10" id="KW-1015">Disulfide bond</keyword>
<reference evidence="18" key="1">
    <citation type="submission" date="2021-09" db="EMBL/GenBank/DDBJ databases">
        <title>The genome of Mauremys mutica provides insights into the evolution of semi-aquatic lifestyle.</title>
        <authorList>
            <person name="Gong S."/>
            <person name="Gao Y."/>
        </authorList>
    </citation>
    <scope>NUCLEOTIDE SEQUENCE</scope>
    <source>
        <strain evidence="18">MM-2020</strain>
        <tissue evidence="18">Muscle</tissue>
    </source>
</reference>
<keyword evidence="5 15" id="KW-0812">Transmembrane</keyword>
<accession>A0A9D3XX78</accession>
<keyword evidence="7" id="KW-0677">Repeat</keyword>
<dbReference type="GO" id="GO:0008360">
    <property type="term" value="P:regulation of cell shape"/>
    <property type="evidence" value="ECO:0007669"/>
    <property type="project" value="TreeGrafter"/>
</dbReference>
<dbReference type="GO" id="GO:0005886">
    <property type="term" value="C:plasma membrane"/>
    <property type="evidence" value="ECO:0007669"/>
    <property type="project" value="UniProtKB-SubCell"/>
</dbReference>
<evidence type="ECO:0000256" key="13">
    <source>
        <dbReference type="PROSITE-ProRule" id="PRU00352"/>
    </source>
</evidence>
<dbReference type="GO" id="GO:0002116">
    <property type="term" value="C:semaphorin receptor complex"/>
    <property type="evidence" value="ECO:0007669"/>
    <property type="project" value="TreeGrafter"/>
</dbReference>
<dbReference type="InterPro" id="IPR057533">
    <property type="entry name" value="PSI_Plexin-B"/>
</dbReference>
<dbReference type="SMART" id="SM00429">
    <property type="entry name" value="IPT"/>
    <property type="match status" value="3"/>
</dbReference>
<dbReference type="InterPro" id="IPR001627">
    <property type="entry name" value="Semap_dom"/>
</dbReference>
<evidence type="ECO:0000256" key="15">
    <source>
        <dbReference type="SAM" id="Phobius"/>
    </source>
</evidence>
<evidence type="ECO:0000256" key="8">
    <source>
        <dbReference type="ARBA" id="ARBA00022989"/>
    </source>
</evidence>
<comment type="caution">
    <text evidence="13">Lacks conserved residue(s) required for the propagation of feature annotation.</text>
</comment>
<feature type="compositionally biased region" description="Low complexity" evidence="14">
    <location>
        <begin position="1343"/>
        <end position="1352"/>
    </location>
</feature>
<evidence type="ECO:0000256" key="11">
    <source>
        <dbReference type="ARBA" id="ARBA00023170"/>
    </source>
</evidence>
<dbReference type="InterPro" id="IPR013783">
    <property type="entry name" value="Ig-like_fold"/>
</dbReference>
<dbReference type="Gene3D" id="2.60.40.10">
    <property type="entry name" value="Immunoglobulins"/>
    <property type="match status" value="4"/>
</dbReference>
<sequence>MPPLLAPFLLLLLAPRCPSRPYPSFSAPNATFNHLARASGSGSLYVGAVNALYQLTPELGLAGQARTGPELDSPECLPFRDPRDCPQARPTDNANKLLLPHEAAGELVVCGQLAQGLCETRALADVGRVLYRPEEPGDSQFVAANEARVATVGALGRAAGRDLLFVGRGLTGKLSGGIPPVTVRPLAGPGAFSSEGLGKLVVGDFSDFNNSYAGAYAAGGHVYLLFSRRGAKGQLDYRPFLARLCARDLQLYSYAEVPLACRGPRGRLYNLARAGQLARLAPPQGDVLFVLAAVGQGATATPGPHTALCAFPLAQLDTAVERSRRACYTAGGRGPGGREEAAIEYGVTSRCAELPKESPDVYPCGDEHTPSPIAGRVPVEASALVTGLPTLTAVAAMAEAGHTIAFLGDGQGQLHKVYLNSSVGQVYSSVRLGQRSPVSPDLLLDGSGTHLYAMTESQVTKVPVSECPHFQDCAGCLRARDPFCGWCVLQGRCTRKLECERFEAADQWLWSYGASSQCLRIEMVTPANQSREEQTEVSLWVPQLPPLAEGESYHCAFGEQDSPALLQDAWVRCRSPPSPQVPPSQEGKDHVTVALSLMFEDVVVAATEFVFYDCSAATRLARSSPCGGCVSSPWPCHWCPRTHSCIPGASCPHDEGTIYNQNVREGGPWGPEACPSLGGIEGTPLVPVGVAVPLSLVAHNLQLLGDPLPRLHCVVEVGGAPMSVEASLDEEGGAQRVRCRPHVYSYSQPPPQLPAPLYVSAGGAGRLDNRGDLHVTLYNCSVGRADCSHCLAAPLELGCVWCPAGGGPGCRYRDLCPPGAAEPLCPTPIIQAIQPHSSPLEGGVSLTITGSNLGRRLADVGSVRAAGRPCTPDPALYRVSTRIVCQVSLGQRGVSGPVEVTVGNRPPGISADHFTYQDPTLQELHPRMGPMAGGTRLTLLGEELLTGDQIAAFVGDLPCTIVAPVEPTAIVCMTSPSPEPREASVRVLYGQTERRLQGGTFTYTANPNITGAEPATSFRGGGRFIRVEGTHLDVVQQPLIKAVLVPGGPDGSRGSRRKKRRCWGPPWALLTPPRPCSMVGDLLECWEPCCPNSSALMLCPTPAVPPGAPLRDLLFVLDGVRLSFAVASGGRPFAYAPDPQLRWLGRGAPGAPYSLKPGNVLHVEGDGLTLGISKEEVLVRVGEGLCTVKTLTRTHLYCEPPLRPPRPLNVSAGLPEFIVQMGNLRLELGRVRYDTEPTPRFPPEAQVGLGVGAALLAFIVLLLILMYRRKSKQALRDYKKVLVQLENLEVSVGDQCRKEFTADPHAGGAGVVLAAGPVPGGLAAGAGAARAAGVPDRRHAEPAGRAGAAPRGTQPQAHAAQDGDHGGKAAD</sequence>
<keyword evidence="9 15" id="KW-0472">Membrane</keyword>
<comment type="caution">
    <text evidence="18">The sequence shown here is derived from an EMBL/GenBank/DDBJ whole genome shotgun (WGS) entry which is preliminary data.</text>
</comment>
<dbReference type="Pfam" id="PF01437">
    <property type="entry name" value="PSI"/>
    <property type="match status" value="1"/>
</dbReference>
<dbReference type="PROSITE" id="PS51004">
    <property type="entry name" value="SEMA"/>
    <property type="match status" value="1"/>
</dbReference>
<evidence type="ECO:0000256" key="10">
    <source>
        <dbReference type="ARBA" id="ARBA00023157"/>
    </source>
</evidence>
<dbReference type="InterPro" id="IPR016201">
    <property type="entry name" value="PSI"/>
</dbReference>
<dbReference type="GO" id="GO:0017154">
    <property type="term" value="F:semaphorin receptor activity"/>
    <property type="evidence" value="ECO:0007669"/>
    <property type="project" value="InterPro"/>
</dbReference>
<keyword evidence="12" id="KW-0325">Glycoprotein</keyword>
<feature type="chain" id="PRO_5038403560" description="Sema domain-containing protein" evidence="16">
    <location>
        <begin position="20"/>
        <end position="1371"/>
    </location>
</feature>
<organism evidence="18 19">
    <name type="scientific">Mauremys mutica</name>
    <name type="common">yellowpond turtle</name>
    <dbReference type="NCBI Taxonomy" id="74926"/>
    <lineage>
        <taxon>Eukaryota</taxon>
        <taxon>Metazoa</taxon>
        <taxon>Chordata</taxon>
        <taxon>Craniata</taxon>
        <taxon>Vertebrata</taxon>
        <taxon>Euteleostomi</taxon>
        <taxon>Archelosauria</taxon>
        <taxon>Testudinata</taxon>
        <taxon>Testudines</taxon>
        <taxon>Cryptodira</taxon>
        <taxon>Durocryptodira</taxon>
        <taxon>Testudinoidea</taxon>
        <taxon>Geoemydidae</taxon>
        <taxon>Geoemydinae</taxon>
        <taxon>Mauremys</taxon>
    </lineage>
</organism>
<dbReference type="CDD" id="cd01180">
    <property type="entry name" value="IPT_plexin_repeat1"/>
    <property type="match status" value="1"/>
</dbReference>
<name>A0A9D3XX78_9SAUR</name>
<feature type="transmembrane region" description="Helical" evidence="15">
    <location>
        <begin position="1247"/>
        <end position="1267"/>
    </location>
</feature>
<keyword evidence="4" id="KW-0597">Phosphoprotein</keyword>
<dbReference type="SUPFAM" id="SSF101912">
    <property type="entry name" value="Sema domain"/>
    <property type="match status" value="1"/>
</dbReference>
<feature type="signal peptide" evidence="16">
    <location>
        <begin position="1"/>
        <end position="19"/>
    </location>
</feature>
<evidence type="ECO:0000256" key="9">
    <source>
        <dbReference type="ARBA" id="ARBA00023136"/>
    </source>
</evidence>
<dbReference type="EMBL" id="JAHDVG010000211">
    <property type="protein sequence ID" value="KAH1187946.1"/>
    <property type="molecule type" value="Genomic_DNA"/>
</dbReference>
<dbReference type="Pfam" id="PF17960">
    <property type="entry name" value="TIG_plexin"/>
    <property type="match status" value="1"/>
</dbReference>
<protein>
    <recommendedName>
        <fullName evidence="17">Sema domain-containing protein</fullName>
    </recommendedName>
</protein>
<dbReference type="PANTHER" id="PTHR22625:SF33">
    <property type="entry name" value="PLEXIN-B3"/>
    <property type="match status" value="1"/>
</dbReference>
<evidence type="ECO:0000313" key="18">
    <source>
        <dbReference type="EMBL" id="KAH1187946.1"/>
    </source>
</evidence>
<keyword evidence="3" id="KW-1003">Cell membrane</keyword>
<keyword evidence="11" id="KW-0675">Receptor</keyword>
<dbReference type="InterPro" id="IPR014756">
    <property type="entry name" value="Ig_E-set"/>
</dbReference>
<keyword evidence="19" id="KW-1185">Reference proteome</keyword>